<evidence type="ECO:0000313" key="2">
    <source>
        <dbReference type="EMBL" id="KAF7706421.1"/>
    </source>
</evidence>
<feature type="region of interest" description="Disordered" evidence="1">
    <location>
        <begin position="362"/>
        <end position="410"/>
    </location>
</feature>
<feature type="region of interest" description="Disordered" evidence="1">
    <location>
        <begin position="146"/>
        <end position="250"/>
    </location>
</feature>
<keyword evidence="3" id="KW-1185">Reference proteome</keyword>
<evidence type="ECO:0000256" key="1">
    <source>
        <dbReference type="SAM" id="MobiDB-lite"/>
    </source>
</evidence>
<feature type="compositionally biased region" description="Low complexity" evidence="1">
    <location>
        <begin position="195"/>
        <end position="209"/>
    </location>
</feature>
<dbReference type="Proteomes" id="UP000606274">
    <property type="component" value="Unassembled WGS sequence"/>
</dbReference>
<protein>
    <submittedName>
        <fullName evidence="2">Uncharacterized protein</fullName>
    </submittedName>
</protein>
<feature type="region of interest" description="Disordered" evidence="1">
    <location>
        <begin position="291"/>
        <end position="327"/>
    </location>
</feature>
<accession>A0A8T0BGX4</accession>
<comment type="caution">
    <text evidence="2">The sequence shown here is derived from an EMBL/GenBank/DDBJ whole genome shotgun (WGS) entry which is preliminary data.</text>
</comment>
<feature type="compositionally biased region" description="Basic and acidic residues" evidence="1">
    <location>
        <begin position="57"/>
        <end position="80"/>
    </location>
</feature>
<sequence>MREVLNVDSILSSDGDHHLPIQGQMVSGQKKIPYEQKTSWSPREDAKPKSLMTIYEDEQRHELGNRSSPESESRDRERTKGTVNHFTLKKENWKNQRMESGYESCDRISNGSATLDFPVVENIGTKELRRVPEVRVLRDPDYQRRYEDTKTDGSQRLSYGEMHGKTHELIPRQNKRGPWDRVDEVNGSTGPAFLSKMSSSEWNSSDDLSGPVSEQEDTLSQSDVPPLIPHHPSLRPSHTSVPPLPPKPHVQRYEYRRGLTQDFAHLSPKVPAYQEVAVSKMSSEIWLENSGTHTFSSSGSSSKSVSSNNERNDLSTSESEDKCPSIPDCSTISNVAGEHTIPTTYFSVDSCMTDTYRAKYHKKRSALHSDSKTGEYTSSSESDHGERFSPAPADLKIPVSPRTKKETAYTSSKPIVKWNPVSVKGLDEHGFL</sequence>
<feature type="compositionally biased region" description="Low complexity" evidence="1">
    <location>
        <begin position="296"/>
        <end position="307"/>
    </location>
</feature>
<reference evidence="2" key="1">
    <citation type="submission" date="2020-08" db="EMBL/GenBank/DDBJ databases">
        <title>Chromosome-level assembly of Southern catfish (Silurus meridionalis) provides insights into visual adaptation to the nocturnal and benthic lifestyles.</title>
        <authorList>
            <person name="Zhang Y."/>
            <person name="Wang D."/>
            <person name="Peng Z."/>
        </authorList>
    </citation>
    <scope>NUCLEOTIDE SEQUENCE</scope>
    <source>
        <strain evidence="2">SWU-2019-XX</strain>
        <tissue evidence="2">Muscle</tissue>
    </source>
</reference>
<gene>
    <name evidence="2" type="ORF">HF521_019675</name>
</gene>
<feature type="region of interest" description="Disordered" evidence="1">
    <location>
        <begin position="1"/>
        <end position="81"/>
    </location>
</feature>
<evidence type="ECO:0000313" key="3">
    <source>
        <dbReference type="Proteomes" id="UP000606274"/>
    </source>
</evidence>
<organism evidence="2 3">
    <name type="scientific">Silurus meridionalis</name>
    <name type="common">Southern catfish</name>
    <name type="synonym">Silurus soldatovi meridionalis</name>
    <dbReference type="NCBI Taxonomy" id="175797"/>
    <lineage>
        <taxon>Eukaryota</taxon>
        <taxon>Metazoa</taxon>
        <taxon>Chordata</taxon>
        <taxon>Craniata</taxon>
        <taxon>Vertebrata</taxon>
        <taxon>Euteleostomi</taxon>
        <taxon>Actinopterygii</taxon>
        <taxon>Neopterygii</taxon>
        <taxon>Teleostei</taxon>
        <taxon>Ostariophysi</taxon>
        <taxon>Siluriformes</taxon>
        <taxon>Siluridae</taxon>
        <taxon>Silurus</taxon>
    </lineage>
</organism>
<proteinExistence type="predicted"/>
<name>A0A8T0BGX4_SILME</name>
<dbReference type="EMBL" id="JABFDY010000006">
    <property type="protein sequence ID" value="KAF7706421.1"/>
    <property type="molecule type" value="Genomic_DNA"/>
</dbReference>
<dbReference type="AlphaFoldDB" id="A0A8T0BGX4"/>